<feature type="signal peptide" evidence="1">
    <location>
        <begin position="1"/>
        <end position="19"/>
    </location>
</feature>
<dbReference type="AlphaFoldDB" id="A0A914DW13"/>
<reference evidence="3" key="1">
    <citation type="submission" date="2022-11" db="UniProtKB">
        <authorList>
            <consortium name="WormBaseParasite"/>
        </authorList>
    </citation>
    <scope>IDENTIFICATION</scope>
</reference>
<proteinExistence type="predicted"/>
<dbReference type="WBParaSite" id="ACRNAN_scaffold443.g24763.t1">
    <property type="protein sequence ID" value="ACRNAN_scaffold443.g24763.t1"/>
    <property type="gene ID" value="ACRNAN_scaffold443.g24763"/>
</dbReference>
<evidence type="ECO:0000313" key="2">
    <source>
        <dbReference type="Proteomes" id="UP000887540"/>
    </source>
</evidence>
<keyword evidence="1" id="KW-0732">Signal</keyword>
<protein>
    <submittedName>
        <fullName evidence="3">Uncharacterized protein</fullName>
    </submittedName>
</protein>
<dbReference type="Proteomes" id="UP000887540">
    <property type="component" value="Unplaced"/>
</dbReference>
<feature type="chain" id="PRO_5036765333" evidence="1">
    <location>
        <begin position="20"/>
        <end position="89"/>
    </location>
</feature>
<organism evidence="2 3">
    <name type="scientific">Acrobeloides nanus</name>
    <dbReference type="NCBI Taxonomy" id="290746"/>
    <lineage>
        <taxon>Eukaryota</taxon>
        <taxon>Metazoa</taxon>
        <taxon>Ecdysozoa</taxon>
        <taxon>Nematoda</taxon>
        <taxon>Chromadorea</taxon>
        <taxon>Rhabditida</taxon>
        <taxon>Tylenchina</taxon>
        <taxon>Cephalobomorpha</taxon>
        <taxon>Cephaloboidea</taxon>
        <taxon>Cephalobidae</taxon>
        <taxon>Acrobeloides</taxon>
    </lineage>
</organism>
<name>A0A914DW13_9BILA</name>
<evidence type="ECO:0000256" key="1">
    <source>
        <dbReference type="SAM" id="SignalP"/>
    </source>
</evidence>
<accession>A0A914DW13</accession>
<keyword evidence="2" id="KW-1185">Reference proteome</keyword>
<sequence length="89" mass="10138">MNRKIGLLVLSITMAYIAANKDDFFDDAYFNKIDKSFNIELSQYANRVKNRRRNKRCASSCSIGRSSCVYAPGYMSSFCCPSNYAFQCS</sequence>
<evidence type="ECO:0000313" key="3">
    <source>
        <dbReference type="WBParaSite" id="ACRNAN_scaffold443.g24763.t1"/>
    </source>
</evidence>